<evidence type="ECO:0000313" key="3">
    <source>
        <dbReference type="EMBL" id="MFB9821801.1"/>
    </source>
</evidence>
<comment type="caution">
    <text evidence="3">The sequence shown here is derived from an EMBL/GenBank/DDBJ whole genome shotgun (WGS) entry which is preliminary data.</text>
</comment>
<dbReference type="PANTHER" id="PTHR14239">
    <property type="entry name" value="DUDULIN-RELATED"/>
    <property type="match status" value="1"/>
</dbReference>
<dbReference type="InterPro" id="IPR051267">
    <property type="entry name" value="STEAP_metalloreductase"/>
</dbReference>
<keyword evidence="4" id="KW-1185">Reference proteome</keyword>
<sequence>MRRPIAAPRLIAESQVQISESEHTPMGSISFIGLGGMTNAIAARAVKGGNTVELIGRDAAKAKSLAATLGGGATAGTFGAVPTGDIVVLAVPYTNAAQVAAQYGSALAGKVLIDISNTFNADATRVVTPEGTSGAQEIAKVVPESAHVVKAFNTVFGHVLAQDGSRDVLFAGDDAEAKAIVSAFITSLGLRPLDAGGLEMARWLEGVGPLLMGLARNGAGFNIAVGINTLN</sequence>
<dbReference type="RefSeq" id="WP_234750593.1">
    <property type="nucleotide sequence ID" value="NZ_BAAAWN010000001.1"/>
</dbReference>
<evidence type="ECO:0000313" key="4">
    <source>
        <dbReference type="Proteomes" id="UP001589702"/>
    </source>
</evidence>
<reference evidence="3 4" key="1">
    <citation type="submission" date="2024-09" db="EMBL/GenBank/DDBJ databases">
        <authorList>
            <person name="Sun Q."/>
            <person name="Mori K."/>
        </authorList>
    </citation>
    <scope>NUCLEOTIDE SEQUENCE [LARGE SCALE GENOMIC DNA]</scope>
    <source>
        <strain evidence="3 4">JCM 1334</strain>
    </source>
</reference>
<gene>
    <name evidence="3" type="ORF">ACFFP1_20185</name>
</gene>
<dbReference type="Pfam" id="PF03807">
    <property type="entry name" value="F420_oxidored"/>
    <property type="match status" value="1"/>
</dbReference>
<dbReference type="SUPFAM" id="SSF51735">
    <property type="entry name" value="NAD(P)-binding Rossmann-fold domains"/>
    <property type="match status" value="1"/>
</dbReference>
<proteinExistence type="predicted"/>
<name>A0ABV5Y481_ARTRM</name>
<protein>
    <submittedName>
        <fullName evidence="3">NADPH-dependent F420 reductase</fullName>
    </submittedName>
</protein>
<dbReference type="InterPro" id="IPR028939">
    <property type="entry name" value="P5C_Rdtase_cat_N"/>
</dbReference>
<evidence type="ECO:0000259" key="2">
    <source>
        <dbReference type="Pfam" id="PF03807"/>
    </source>
</evidence>
<feature type="domain" description="Pyrroline-5-carboxylate reductase catalytic N-terminal" evidence="2">
    <location>
        <begin position="29"/>
        <end position="117"/>
    </location>
</feature>
<organism evidence="3 4">
    <name type="scientific">Arthrobacter ramosus</name>
    <dbReference type="NCBI Taxonomy" id="1672"/>
    <lineage>
        <taxon>Bacteria</taxon>
        <taxon>Bacillati</taxon>
        <taxon>Actinomycetota</taxon>
        <taxon>Actinomycetes</taxon>
        <taxon>Micrococcales</taxon>
        <taxon>Micrococcaceae</taxon>
        <taxon>Arthrobacter</taxon>
    </lineage>
</organism>
<dbReference type="PANTHER" id="PTHR14239:SF10">
    <property type="entry name" value="REDUCTASE"/>
    <property type="match status" value="1"/>
</dbReference>
<keyword evidence="1" id="KW-0560">Oxidoreductase</keyword>
<dbReference type="InterPro" id="IPR036291">
    <property type="entry name" value="NAD(P)-bd_dom_sf"/>
</dbReference>
<dbReference type="Gene3D" id="3.40.50.720">
    <property type="entry name" value="NAD(P)-binding Rossmann-like Domain"/>
    <property type="match status" value="1"/>
</dbReference>
<dbReference type="EMBL" id="JBHMBC010000039">
    <property type="protein sequence ID" value="MFB9821801.1"/>
    <property type="molecule type" value="Genomic_DNA"/>
</dbReference>
<evidence type="ECO:0000256" key="1">
    <source>
        <dbReference type="ARBA" id="ARBA00023002"/>
    </source>
</evidence>
<dbReference type="Proteomes" id="UP001589702">
    <property type="component" value="Unassembled WGS sequence"/>
</dbReference>
<accession>A0ABV5Y481</accession>